<sequence>MSSNVGRNPRVVRLPSIYTVLSHITDDSQDEKTTAPTSPVEGTLPAGRRGVADARVPERPSSSASWAATANAFSGDVTSMQTATATIVSISHTGTMRFLYWPMKLQKTNYSLEATDDPATEQCKLTLKWNDGTADAVFIARSGSDLFDSKATFLSEIYSYDSQHRLKLISLRDVCQDKKASPNNASIGAAKDVETHMWLKYCESTLGNVVFKIPYRDGFDGEQEAEVTLPSGYGLTPGILARHFMGSLSDTDRNRIDSNDVDNTYFYRHKAVRQAYLNRFPQR</sequence>
<comment type="caution">
    <text evidence="1">The sequence shown here is derived from an EMBL/GenBank/DDBJ whole genome shotgun (WGS) entry which is preliminary data.</text>
</comment>
<proteinExistence type="predicted"/>
<dbReference type="EMBL" id="JASBWS010000112">
    <property type="protein sequence ID" value="KAJ9096551.1"/>
    <property type="molecule type" value="Genomic_DNA"/>
</dbReference>
<protein>
    <submittedName>
        <fullName evidence="1">Uncharacterized protein</fullName>
    </submittedName>
</protein>
<organism evidence="1 2">
    <name type="scientific">Naganishia adeliensis</name>
    <dbReference type="NCBI Taxonomy" id="92952"/>
    <lineage>
        <taxon>Eukaryota</taxon>
        <taxon>Fungi</taxon>
        <taxon>Dikarya</taxon>
        <taxon>Basidiomycota</taxon>
        <taxon>Agaricomycotina</taxon>
        <taxon>Tremellomycetes</taxon>
        <taxon>Filobasidiales</taxon>
        <taxon>Filobasidiaceae</taxon>
        <taxon>Naganishia</taxon>
    </lineage>
</organism>
<keyword evidence="2" id="KW-1185">Reference proteome</keyword>
<name>A0ACC2VD61_9TREE</name>
<dbReference type="Proteomes" id="UP001230649">
    <property type="component" value="Unassembled WGS sequence"/>
</dbReference>
<reference evidence="1" key="1">
    <citation type="submission" date="2023-04" db="EMBL/GenBank/DDBJ databases">
        <title>Draft Genome sequencing of Naganishia species isolated from polar environments using Oxford Nanopore Technology.</title>
        <authorList>
            <person name="Leo P."/>
            <person name="Venkateswaran K."/>
        </authorList>
    </citation>
    <scope>NUCLEOTIDE SEQUENCE</scope>
    <source>
        <strain evidence="1">MNA-CCFEE 5262</strain>
    </source>
</reference>
<accession>A0ACC2VD61</accession>
<gene>
    <name evidence="1" type="ORF">QFC20_006409</name>
</gene>
<evidence type="ECO:0000313" key="1">
    <source>
        <dbReference type="EMBL" id="KAJ9096551.1"/>
    </source>
</evidence>
<evidence type="ECO:0000313" key="2">
    <source>
        <dbReference type="Proteomes" id="UP001230649"/>
    </source>
</evidence>